<sequence>MHNGPDVDWERVWQGDFSQLRGFVHESLEVRCLDRDGDRGVVSAAPLAAGELLLAERCLDPPNVAPEKALGQRLHDAQPHMEALDWQRLDFMCDDDDLKQFPKPIPLPSWPANLRRSEGRTITLRQMQRKVALNAYRCSAPVSEYAFSMDQIREEERHENFGVFPLASLFNHSCAPNMAKVLLADWVFLRAGRDVAPGEELTQYYCDIRMPVEMRRKELSDLFGFTCGCPRCLFELKMQKDQTAEPLEPWRRLYSSEVPSFHPRYGALQVSQLEGIVAEAEAAALAAAPDGPKDWAVWPLVPALQQLATRLRLDGRQEESLEVFQRAEAVARSVVPLSNIHLRLHSELLLTGRSDELYLESRCLVAQAFGPGEAVWRLLVGFNLGEGAELEAKPCAIFYQWEEQKGKTLKVWSAAFQRLEDIQLDASAEVLLFRAPGALDLQDAFSYSHLLERLEGERKDFHPLNPRERGVAADMCRYIDQQLQAQGFASLSSALEAEVLRADHLLEQLQQYLPKPLRPEDARVAENLLRLGRPMSGGCVDAAEFCQRFEVLARSGAAAGSAALVPVPPPPLPDSDVTKLVLREKPCPVDIDALGLTRLAQVAQRLEREFPDGTCALFRLVRVLEAEMKTLPSARQQDQLKKWLEPAPGDQLHWPMLLGFQVTIEKLTVMATKELRKSYSQFQMGVSFCGRDLKSRRVSWRMGYMCLSKPNIMEMQPKWMIIFTLDGPDGLSARDVSLALSETPEPPPSHRLRFSIFGIKTGEEEARELGSCELCAGYDLPSADLRPKDAKAQRVIECSAHQADLGATALSPALRATLVLSTRRAGRLREVAGRR</sequence>
<dbReference type="EMBL" id="CAUJNA010003267">
    <property type="protein sequence ID" value="CAJ1397478.1"/>
    <property type="molecule type" value="Genomic_DNA"/>
</dbReference>
<feature type="domain" description="SET" evidence="1">
    <location>
        <begin position="26"/>
        <end position="206"/>
    </location>
</feature>
<name>A0AA36NCR0_9DINO</name>
<dbReference type="SMART" id="SM00317">
    <property type="entry name" value="SET"/>
    <property type="match status" value="1"/>
</dbReference>
<dbReference type="PANTHER" id="PTHR47643:SF2">
    <property type="entry name" value="TPR DOMAIN PROTEIN (AFU_ORTHOLOGUE AFUA_5G12710)"/>
    <property type="match status" value="1"/>
</dbReference>
<protein>
    <recommendedName>
        <fullName evidence="1">SET domain-containing protein</fullName>
    </recommendedName>
</protein>
<dbReference type="Proteomes" id="UP001178507">
    <property type="component" value="Unassembled WGS sequence"/>
</dbReference>
<proteinExistence type="predicted"/>
<dbReference type="InterPro" id="IPR046341">
    <property type="entry name" value="SET_dom_sf"/>
</dbReference>
<reference evidence="2" key="1">
    <citation type="submission" date="2023-08" db="EMBL/GenBank/DDBJ databases">
        <authorList>
            <person name="Chen Y."/>
            <person name="Shah S."/>
            <person name="Dougan E. K."/>
            <person name="Thang M."/>
            <person name="Chan C."/>
        </authorList>
    </citation>
    <scope>NUCLEOTIDE SEQUENCE</scope>
</reference>
<gene>
    <name evidence="2" type="ORF">EVOR1521_LOCUS21486</name>
</gene>
<dbReference type="PROSITE" id="PS50280">
    <property type="entry name" value="SET"/>
    <property type="match status" value="1"/>
</dbReference>
<comment type="caution">
    <text evidence="2">The sequence shown here is derived from an EMBL/GenBank/DDBJ whole genome shotgun (WGS) entry which is preliminary data.</text>
</comment>
<dbReference type="AlphaFoldDB" id="A0AA36NCR0"/>
<dbReference type="CDD" id="cd20071">
    <property type="entry name" value="SET_SMYD"/>
    <property type="match status" value="1"/>
</dbReference>
<evidence type="ECO:0000313" key="3">
    <source>
        <dbReference type="Proteomes" id="UP001178507"/>
    </source>
</evidence>
<dbReference type="InterPro" id="IPR001214">
    <property type="entry name" value="SET_dom"/>
</dbReference>
<dbReference type="PANTHER" id="PTHR47643">
    <property type="entry name" value="TPR DOMAIN PROTEIN (AFU_ORTHOLOGUE AFUA_5G12710)"/>
    <property type="match status" value="1"/>
</dbReference>
<accession>A0AA36NCR0</accession>
<dbReference type="Pfam" id="PF00856">
    <property type="entry name" value="SET"/>
    <property type="match status" value="1"/>
</dbReference>
<organism evidence="2 3">
    <name type="scientific">Effrenium voratum</name>
    <dbReference type="NCBI Taxonomy" id="2562239"/>
    <lineage>
        <taxon>Eukaryota</taxon>
        <taxon>Sar</taxon>
        <taxon>Alveolata</taxon>
        <taxon>Dinophyceae</taxon>
        <taxon>Suessiales</taxon>
        <taxon>Symbiodiniaceae</taxon>
        <taxon>Effrenium</taxon>
    </lineage>
</organism>
<keyword evidence="3" id="KW-1185">Reference proteome</keyword>
<evidence type="ECO:0000313" key="2">
    <source>
        <dbReference type="EMBL" id="CAJ1397478.1"/>
    </source>
</evidence>
<dbReference type="InterPro" id="IPR053209">
    <property type="entry name" value="Gramillin-biosynth_MTr"/>
</dbReference>
<dbReference type="SUPFAM" id="SSF82199">
    <property type="entry name" value="SET domain"/>
    <property type="match status" value="1"/>
</dbReference>
<evidence type="ECO:0000259" key="1">
    <source>
        <dbReference type="PROSITE" id="PS50280"/>
    </source>
</evidence>
<dbReference type="Gene3D" id="2.170.270.10">
    <property type="entry name" value="SET domain"/>
    <property type="match status" value="1"/>
</dbReference>